<accession>A0ABW5NH99</accession>
<keyword evidence="8" id="KW-1185">Reference proteome</keyword>
<evidence type="ECO:0000256" key="3">
    <source>
        <dbReference type="ARBA" id="ARBA00023004"/>
    </source>
</evidence>
<dbReference type="SUPFAM" id="SSF46626">
    <property type="entry name" value="Cytochrome c"/>
    <property type="match status" value="1"/>
</dbReference>
<keyword evidence="5" id="KW-1133">Transmembrane helix</keyword>
<dbReference type="Pfam" id="PF14715">
    <property type="entry name" value="FixP_N"/>
    <property type="match status" value="1"/>
</dbReference>
<dbReference type="InterPro" id="IPR036909">
    <property type="entry name" value="Cyt_c-like_dom_sf"/>
</dbReference>
<feature type="transmembrane region" description="Helical" evidence="5">
    <location>
        <begin position="123"/>
        <end position="146"/>
    </location>
</feature>
<dbReference type="EMBL" id="JBHUMA010000006">
    <property type="protein sequence ID" value="MFD2598521.1"/>
    <property type="molecule type" value="Genomic_DNA"/>
</dbReference>
<name>A0ABW5NH99_9SPHI</name>
<dbReference type="InterPro" id="IPR050597">
    <property type="entry name" value="Cytochrome_c_Oxidase_Subunit"/>
</dbReference>
<dbReference type="Proteomes" id="UP001597393">
    <property type="component" value="Unassembled WGS sequence"/>
</dbReference>
<dbReference type="InterPro" id="IPR009056">
    <property type="entry name" value="Cyt_c-like_dom"/>
</dbReference>
<dbReference type="PANTHER" id="PTHR33751">
    <property type="entry name" value="CBB3-TYPE CYTOCHROME C OXIDASE SUBUNIT FIXP"/>
    <property type="match status" value="1"/>
</dbReference>
<dbReference type="Pfam" id="PF13442">
    <property type="entry name" value="Cytochrome_CBB3"/>
    <property type="match status" value="1"/>
</dbReference>
<dbReference type="InterPro" id="IPR038414">
    <property type="entry name" value="CcoP_N_sf"/>
</dbReference>
<feature type="transmembrane region" description="Helical" evidence="5">
    <location>
        <begin position="24"/>
        <end position="47"/>
    </location>
</feature>
<organism evidence="7 8">
    <name type="scientific">Sphingobacterium corticis</name>
    <dbReference type="NCBI Taxonomy" id="1812823"/>
    <lineage>
        <taxon>Bacteria</taxon>
        <taxon>Pseudomonadati</taxon>
        <taxon>Bacteroidota</taxon>
        <taxon>Sphingobacteriia</taxon>
        <taxon>Sphingobacteriales</taxon>
        <taxon>Sphingobacteriaceae</taxon>
        <taxon>Sphingobacterium</taxon>
    </lineage>
</organism>
<gene>
    <name evidence="7" type="ORF">ACFSQ3_06100</name>
</gene>
<keyword evidence="1 4" id="KW-0349">Heme</keyword>
<evidence type="ECO:0000313" key="8">
    <source>
        <dbReference type="Proteomes" id="UP001597393"/>
    </source>
</evidence>
<dbReference type="InterPro" id="IPR032858">
    <property type="entry name" value="CcoP_N"/>
</dbReference>
<keyword evidence="5" id="KW-0472">Membrane</keyword>
<evidence type="ECO:0000256" key="1">
    <source>
        <dbReference type="ARBA" id="ARBA00022617"/>
    </source>
</evidence>
<dbReference type="PROSITE" id="PS51007">
    <property type="entry name" value="CYTC"/>
    <property type="match status" value="1"/>
</dbReference>
<protein>
    <submittedName>
        <fullName evidence="7">Cbb3-type cytochrome c oxidase N-terminal domain-containing protein</fullName>
    </submittedName>
</protein>
<evidence type="ECO:0000256" key="2">
    <source>
        <dbReference type="ARBA" id="ARBA00022723"/>
    </source>
</evidence>
<comment type="caution">
    <text evidence="7">The sequence shown here is derived from an EMBL/GenBank/DDBJ whole genome shotgun (WGS) entry which is preliminary data.</text>
</comment>
<keyword evidence="2 4" id="KW-0479">Metal-binding</keyword>
<sequence length="283" mass="31556">MITYINTAIAWQSLAGNLLKGQEIHHTIFLISVVVAMLIILIALYMIQRAVQTMYRTTFPESWKAEQTKKIEATQQRAEKRKLQWAGLLGLHKLEEEKDLVIENHDFDGIAELDNPIPIWFNFLFYSTIIFGIGYLFSFHVFGWGLNQDQEYVLEVAQAEEARQVYLSQAANLVDETTVTVDSTGALAVAGKAIFSANCAACHGGQGEGGIGPNLTDNHWLHGGKIRDVFKTVKYGIPDKGMVPWEQTLTPGQIAEVSNYILSLRDSKPANPKAPEGIEVTYE</sequence>
<proteinExistence type="predicted"/>
<keyword evidence="5" id="KW-0812">Transmembrane</keyword>
<evidence type="ECO:0000259" key="6">
    <source>
        <dbReference type="PROSITE" id="PS51007"/>
    </source>
</evidence>
<dbReference type="Gene3D" id="1.10.760.10">
    <property type="entry name" value="Cytochrome c-like domain"/>
    <property type="match status" value="1"/>
</dbReference>
<dbReference type="RefSeq" id="WP_380868501.1">
    <property type="nucleotide sequence ID" value="NZ_JBHUMA010000006.1"/>
</dbReference>
<evidence type="ECO:0000256" key="4">
    <source>
        <dbReference type="PROSITE-ProRule" id="PRU00433"/>
    </source>
</evidence>
<reference evidence="8" key="1">
    <citation type="journal article" date="2019" name="Int. J. Syst. Evol. Microbiol.">
        <title>The Global Catalogue of Microorganisms (GCM) 10K type strain sequencing project: providing services to taxonomists for standard genome sequencing and annotation.</title>
        <authorList>
            <consortium name="The Broad Institute Genomics Platform"/>
            <consortium name="The Broad Institute Genome Sequencing Center for Infectious Disease"/>
            <person name="Wu L."/>
            <person name="Ma J."/>
        </authorList>
    </citation>
    <scope>NUCLEOTIDE SEQUENCE [LARGE SCALE GENOMIC DNA]</scope>
    <source>
        <strain evidence="8">KCTC 42248</strain>
    </source>
</reference>
<feature type="domain" description="Cytochrome c" evidence="6">
    <location>
        <begin position="186"/>
        <end position="265"/>
    </location>
</feature>
<evidence type="ECO:0000256" key="5">
    <source>
        <dbReference type="SAM" id="Phobius"/>
    </source>
</evidence>
<dbReference type="Gene3D" id="6.10.280.130">
    <property type="match status" value="1"/>
</dbReference>
<keyword evidence="3 4" id="KW-0408">Iron</keyword>
<evidence type="ECO:0000313" key="7">
    <source>
        <dbReference type="EMBL" id="MFD2598521.1"/>
    </source>
</evidence>
<dbReference type="PANTHER" id="PTHR33751:SF1">
    <property type="entry name" value="CBB3-TYPE CYTOCHROME C OXIDASE SUBUNIT FIXP"/>
    <property type="match status" value="1"/>
</dbReference>